<evidence type="ECO:0000313" key="1">
    <source>
        <dbReference type="EMBL" id="WYN05132.1"/>
    </source>
</evidence>
<dbReference type="Gene3D" id="1.10.287.1080">
    <property type="entry name" value="MazG-like"/>
    <property type="match status" value="1"/>
</dbReference>
<keyword evidence="2" id="KW-1185">Reference proteome</keyword>
<sequence length="100" mass="11219">MDLIQRVVRTSKNVGSDNRMNTFGSLVEEVGELSTELAISNGTKQREPSPDGVVGEAIDVLVCIIDLLYQELGDKITEQAFLERVQTKLDKWENKNVLRI</sequence>
<accession>A0AAX4MVU2</accession>
<dbReference type="EMBL" id="PP551948">
    <property type="protein sequence ID" value="WYN05132.1"/>
    <property type="molecule type" value="Genomic_DNA"/>
</dbReference>
<gene>
    <name evidence="1" type="ORF">ISREJYDI_CDS0171</name>
</gene>
<dbReference type="Proteomes" id="UP001447006">
    <property type="component" value="Segment"/>
</dbReference>
<reference evidence="1 2" key="1">
    <citation type="submission" date="2024-03" db="EMBL/GenBank/DDBJ databases">
        <title>Complete Genome Sequence of a Pseudomonas fluorescens Bacteriophage UNO-G1W1 isolated from freshwater ice in Nebraska.</title>
        <authorList>
            <person name="Neville A.J."/>
            <person name="Schulze T.T."/>
            <person name="Davis P.H."/>
        </authorList>
    </citation>
    <scope>NUCLEOTIDE SEQUENCE [LARGE SCALE GENOMIC DNA]</scope>
</reference>
<protein>
    <recommendedName>
        <fullName evidence="3">NTP pyrophosphohydrolase MazG putative catalytic core domain-containing protein</fullName>
    </recommendedName>
</protein>
<evidence type="ECO:0008006" key="3">
    <source>
        <dbReference type="Google" id="ProtNLM"/>
    </source>
</evidence>
<evidence type="ECO:0000313" key="2">
    <source>
        <dbReference type="Proteomes" id="UP001447006"/>
    </source>
</evidence>
<proteinExistence type="predicted"/>
<organism evidence="1 2">
    <name type="scientific">Pseudomonas phage UNO-G1W1</name>
    <dbReference type="NCBI Taxonomy" id="3136609"/>
    <lineage>
        <taxon>Viruses</taxon>
        <taxon>Duplodnaviria</taxon>
        <taxon>Heunggongvirae</taxon>
        <taxon>Uroviricota</taxon>
        <taxon>Caudoviricetes</taxon>
        <taxon>Vandenendeviridae</taxon>
        <taxon>Gorskivirinae</taxon>
        <taxon>Omahavirus</taxon>
        <taxon>Omahavirus UNOG1W1</taxon>
    </lineage>
</organism>
<name>A0AAX4MVU2_9CAUD</name>